<organism evidence="1 2">
    <name type="scientific">Nonomuraea antimicrobica</name>
    <dbReference type="NCBI Taxonomy" id="561173"/>
    <lineage>
        <taxon>Bacteria</taxon>
        <taxon>Bacillati</taxon>
        <taxon>Actinomycetota</taxon>
        <taxon>Actinomycetes</taxon>
        <taxon>Streptosporangiales</taxon>
        <taxon>Streptosporangiaceae</taxon>
        <taxon>Nonomuraea</taxon>
    </lineage>
</organism>
<comment type="caution">
    <text evidence="1">The sequence shown here is derived from an EMBL/GenBank/DDBJ whole genome shotgun (WGS) entry which is preliminary data.</text>
</comment>
<dbReference type="EMBL" id="BAAAZP010000243">
    <property type="protein sequence ID" value="GAA3720640.1"/>
    <property type="molecule type" value="Genomic_DNA"/>
</dbReference>
<proteinExistence type="predicted"/>
<evidence type="ECO:0000313" key="1">
    <source>
        <dbReference type="EMBL" id="GAA3720640.1"/>
    </source>
</evidence>
<accession>A0ABP7EL17</accession>
<dbReference type="RefSeq" id="WP_344897496.1">
    <property type="nucleotide sequence ID" value="NZ_BAAAZP010000243.1"/>
</dbReference>
<evidence type="ECO:0008006" key="3">
    <source>
        <dbReference type="Google" id="ProtNLM"/>
    </source>
</evidence>
<reference evidence="2" key="1">
    <citation type="journal article" date="2019" name="Int. J. Syst. Evol. Microbiol.">
        <title>The Global Catalogue of Microorganisms (GCM) 10K type strain sequencing project: providing services to taxonomists for standard genome sequencing and annotation.</title>
        <authorList>
            <consortium name="The Broad Institute Genomics Platform"/>
            <consortium name="The Broad Institute Genome Sequencing Center for Infectious Disease"/>
            <person name="Wu L."/>
            <person name="Ma J."/>
        </authorList>
    </citation>
    <scope>NUCLEOTIDE SEQUENCE [LARGE SCALE GENOMIC DNA]</scope>
    <source>
        <strain evidence="2">JCM 16904</strain>
    </source>
</reference>
<dbReference type="InterPro" id="IPR024411">
    <property type="entry name" value="Tail_terminator_phage"/>
</dbReference>
<protein>
    <recommendedName>
        <fullName evidence="3">Tail terminator</fullName>
    </recommendedName>
</protein>
<name>A0ABP7EL17_9ACTN</name>
<gene>
    <name evidence="1" type="ORF">GCM10022224_103390</name>
</gene>
<dbReference type="Pfam" id="PF12691">
    <property type="entry name" value="Phage_tail_terminator_6"/>
    <property type="match status" value="1"/>
</dbReference>
<evidence type="ECO:0000313" key="2">
    <source>
        <dbReference type="Proteomes" id="UP001500902"/>
    </source>
</evidence>
<dbReference type="Proteomes" id="UP001500902">
    <property type="component" value="Unassembled WGS sequence"/>
</dbReference>
<sequence length="149" mass="15947">MSDTFSRDLLTGLAELLADAGVGHWDPVGAYTAQQRAITLGGLPTKPDEAIALTIYGTGTGGDDVDQSDSTVLVQARMRTATDPRVVGDYADQVFAALHGRSNLTLSTGVVVLLIQRTIVAPLARDSSGRWERPDSYELMAVWPTPYRG</sequence>
<keyword evidence="2" id="KW-1185">Reference proteome</keyword>